<sequence>MSYLGALGKCVSTLSQCNENLSSTTNSLSGLTRTFSRVETVIRCDKKYELTTASDINKAQTLISKEAVPFLFRQVDQLENAIEAIRAAHEALSLRVDEQKAEYKQLIEDEASMTELQNSIRAEQASLSDIQTNLLNAKSLVVAKERDLAELMRARSASKQRSAQVEDASRVDAELIKTRRMIAEIEHEMAGIPSDDQIQDLRDDSDKYLVLDRLREQLAGCATGAVDSAVAARMEEALGTLELLENKVFVPWWDANTSLQAERLGYLSRLLKYFFKDHGATMQAIIEILLDHQAMSVDDLRRELSATGQAANELPLLINHLKSIGAVTTETATVAGKQVMTIQLDFGGLDDESGEPEAMDTGV</sequence>
<comment type="caution">
    <text evidence="2">The sequence shown here is derived from an EMBL/GenBank/DDBJ whole genome shotgun (WGS) entry which is preliminary data.</text>
</comment>
<reference evidence="2" key="1">
    <citation type="submission" date="2022-07" db="EMBL/GenBank/DDBJ databases">
        <title>Phylogenomic reconstructions and comparative analyses of Kickxellomycotina fungi.</title>
        <authorList>
            <person name="Reynolds N.K."/>
            <person name="Stajich J.E."/>
            <person name="Barry K."/>
            <person name="Grigoriev I.V."/>
            <person name="Crous P."/>
            <person name="Smith M.E."/>
        </authorList>
    </citation>
    <scope>NUCLEOTIDE SEQUENCE</scope>
    <source>
        <strain evidence="2">BCRC 34489</strain>
    </source>
</reference>
<dbReference type="EMBL" id="JANBUM010000084">
    <property type="protein sequence ID" value="KAJ2785581.1"/>
    <property type="molecule type" value="Genomic_DNA"/>
</dbReference>
<proteinExistence type="predicted"/>
<accession>A0A9W8HPJ5</accession>
<organism evidence="2 3">
    <name type="scientific">Coemansia interrupta</name>
    <dbReference type="NCBI Taxonomy" id="1126814"/>
    <lineage>
        <taxon>Eukaryota</taxon>
        <taxon>Fungi</taxon>
        <taxon>Fungi incertae sedis</taxon>
        <taxon>Zoopagomycota</taxon>
        <taxon>Kickxellomycotina</taxon>
        <taxon>Kickxellomycetes</taxon>
        <taxon>Kickxellales</taxon>
        <taxon>Kickxellaceae</taxon>
        <taxon>Coemansia</taxon>
    </lineage>
</organism>
<name>A0A9W8HPJ5_9FUNG</name>
<dbReference type="AlphaFoldDB" id="A0A9W8HPJ5"/>
<dbReference type="GO" id="GO:0042729">
    <property type="term" value="C:DASH complex"/>
    <property type="evidence" value="ECO:0007669"/>
    <property type="project" value="InterPro"/>
</dbReference>
<keyword evidence="1" id="KW-0175">Coiled coil</keyword>
<keyword evidence="3" id="KW-1185">Reference proteome</keyword>
<evidence type="ECO:0000313" key="3">
    <source>
        <dbReference type="Proteomes" id="UP001140172"/>
    </source>
</evidence>
<dbReference type="Proteomes" id="UP001140172">
    <property type="component" value="Unassembled WGS sequence"/>
</dbReference>
<dbReference type="InterPro" id="IPR013251">
    <property type="entry name" value="DASH_Spc19"/>
</dbReference>
<evidence type="ECO:0000313" key="2">
    <source>
        <dbReference type="EMBL" id="KAJ2785581.1"/>
    </source>
</evidence>
<feature type="coiled-coil region" evidence="1">
    <location>
        <begin position="75"/>
        <end position="109"/>
    </location>
</feature>
<dbReference type="GO" id="GO:0005876">
    <property type="term" value="C:spindle microtubule"/>
    <property type="evidence" value="ECO:0007669"/>
    <property type="project" value="InterPro"/>
</dbReference>
<protein>
    <recommendedName>
        <fullName evidence="4">Outer kinetochore protein SPC19</fullName>
    </recommendedName>
</protein>
<dbReference type="Pfam" id="PF08287">
    <property type="entry name" value="DASH_Spc19"/>
    <property type="match status" value="1"/>
</dbReference>
<evidence type="ECO:0000256" key="1">
    <source>
        <dbReference type="SAM" id="Coils"/>
    </source>
</evidence>
<evidence type="ECO:0008006" key="4">
    <source>
        <dbReference type="Google" id="ProtNLM"/>
    </source>
</evidence>
<gene>
    <name evidence="2" type="ORF">GGI15_001854</name>
</gene>
<dbReference type="GO" id="GO:0008608">
    <property type="term" value="P:attachment of spindle microtubules to kinetochore"/>
    <property type="evidence" value="ECO:0007669"/>
    <property type="project" value="InterPro"/>
</dbReference>
<dbReference type="OrthoDB" id="5568303at2759"/>